<feature type="region of interest" description="Disordered" evidence="3">
    <location>
        <begin position="1"/>
        <end position="30"/>
    </location>
</feature>
<keyword evidence="5" id="KW-1185">Reference proteome</keyword>
<dbReference type="VEuPathDB" id="FungiDB:PHYBLDRAFT_188200"/>
<gene>
    <name evidence="4" type="ORF">PHYBLDRAFT_188200</name>
</gene>
<feature type="region of interest" description="Disordered" evidence="3">
    <location>
        <begin position="430"/>
        <end position="471"/>
    </location>
</feature>
<feature type="compositionally biased region" description="Low complexity" evidence="3">
    <location>
        <begin position="392"/>
        <end position="402"/>
    </location>
</feature>
<dbReference type="PANTHER" id="PTHR48051">
    <property type="match status" value="1"/>
</dbReference>
<dbReference type="SMART" id="SM00364">
    <property type="entry name" value="LRR_BAC"/>
    <property type="match status" value="6"/>
</dbReference>
<organism evidence="4 5">
    <name type="scientific">Phycomyces blakesleeanus (strain ATCC 8743b / DSM 1359 / FGSC 10004 / NBRC 33097 / NRRL 1555)</name>
    <dbReference type="NCBI Taxonomy" id="763407"/>
    <lineage>
        <taxon>Eukaryota</taxon>
        <taxon>Fungi</taxon>
        <taxon>Fungi incertae sedis</taxon>
        <taxon>Mucoromycota</taxon>
        <taxon>Mucoromycotina</taxon>
        <taxon>Mucoromycetes</taxon>
        <taxon>Mucorales</taxon>
        <taxon>Phycomycetaceae</taxon>
        <taxon>Phycomyces</taxon>
    </lineage>
</organism>
<reference evidence="5" key="1">
    <citation type="submission" date="2015-06" db="EMBL/GenBank/DDBJ databases">
        <title>Expansion of signal transduction pathways in fungi by whole-genome duplication.</title>
        <authorList>
            <consortium name="DOE Joint Genome Institute"/>
            <person name="Corrochano L.M."/>
            <person name="Kuo A."/>
            <person name="Marcet-Houben M."/>
            <person name="Polaino S."/>
            <person name="Salamov A."/>
            <person name="Villalobos J.M."/>
            <person name="Alvarez M.I."/>
            <person name="Avalos J."/>
            <person name="Benito E.P."/>
            <person name="Benoit I."/>
            <person name="Burger G."/>
            <person name="Camino L.P."/>
            <person name="Canovas D."/>
            <person name="Cerda-Olmedo E."/>
            <person name="Cheng J.-F."/>
            <person name="Dominguez A."/>
            <person name="Elias M."/>
            <person name="Eslava A.P."/>
            <person name="Glaser F."/>
            <person name="Grimwood J."/>
            <person name="Gutierrez G."/>
            <person name="Heitman J."/>
            <person name="Henrissat B."/>
            <person name="Iturriaga E.A."/>
            <person name="Lang B.F."/>
            <person name="Lavin J.L."/>
            <person name="Lee S."/>
            <person name="Li W."/>
            <person name="Lindquist E."/>
            <person name="Lopez-Garcia S."/>
            <person name="Luque E.M."/>
            <person name="Marcos A.T."/>
            <person name="Martin J."/>
            <person name="McCluskey K."/>
            <person name="Medina H.R."/>
            <person name="Miralles-Duran A."/>
            <person name="Miyazaki A."/>
            <person name="Munoz-Torres E."/>
            <person name="Oguiza J.A."/>
            <person name="Ohm R."/>
            <person name="Olmedo M."/>
            <person name="Orejas M."/>
            <person name="Ortiz-Castellanos L."/>
            <person name="Pisabarro A.G."/>
            <person name="Rodriguez-Romero J."/>
            <person name="Ruiz-Herrera J."/>
            <person name="Ruiz-Vazquez R."/>
            <person name="Sanz C."/>
            <person name="Schackwitz W."/>
            <person name="Schmutz J."/>
            <person name="Shahriari M."/>
            <person name="Shelest E."/>
            <person name="Silva-Franco F."/>
            <person name="Soanes D."/>
            <person name="Syed K."/>
            <person name="Tagua V.G."/>
            <person name="Talbot N.J."/>
            <person name="Thon M."/>
            <person name="De vries R.P."/>
            <person name="Wiebenga A."/>
            <person name="Yadav J.S."/>
            <person name="Braun E.L."/>
            <person name="Baker S."/>
            <person name="Garre V."/>
            <person name="Horwitz B."/>
            <person name="Torres-Martinez S."/>
            <person name="Idnurm A."/>
            <person name="Herrera-Estrella A."/>
            <person name="Gabaldon T."/>
            <person name="Grigoriev I.V."/>
        </authorList>
    </citation>
    <scope>NUCLEOTIDE SEQUENCE [LARGE SCALE GENOMIC DNA]</scope>
    <source>
        <strain evidence="5">NRRL 1555(-)</strain>
    </source>
</reference>
<feature type="region of interest" description="Disordered" evidence="3">
    <location>
        <begin position="383"/>
        <end position="410"/>
    </location>
</feature>
<dbReference type="RefSeq" id="XP_018287982.1">
    <property type="nucleotide sequence ID" value="XM_018439465.1"/>
</dbReference>
<evidence type="ECO:0000313" key="5">
    <source>
        <dbReference type="Proteomes" id="UP000077315"/>
    </source>
</evidence>
<dbReference type="STRING" id="763407.A0A162TNX5"/>
<dbReference type="Proteomes" id="UP000077315">
    <property type="component" value="Unassembled WGS sequence"/>
</dbReference>
<feature type="compositionally biased region" description="Low complexity" evidence="3">
    <location>
        <begin position="432"/>
        <end position="442"/>
    </location>
</feature>
<dbReference type="InterPro" id="IPR003591">
    <property type="entry name" value="Leu-rich_rpt_typical-subtyp"/>
</dbReference>
<accession>A0A162TNX5</accession>
<dbReference type="Pfam" id="PF00560">
    <property type="entry name" value="LRR_1"/>
    <property type="match status" value="1"/>
</dbReference>
<dbReference type="OrthoDB" id="660555at2759"/>
<evidence type="ECO:0000256" key="2">
    <source>
        <dbReference type="ARBA" id="ARBA00022737"/>
    </source>
</evidence>
<dbReference type="AlphaFoldDB" id="A0A162TNX5"/>
<dbReference type="PANTHER" id="PTHR48051:SF54">
    <property type="entry name" value="LEUCINE-RICH REPEAT-CONTAINING PROTEIN"/>
    <property type="match status" value="1"/>
</dbReference>
<dbReference type="SMART" id="SM00369">
    <property type="entry name" value="LRR_TYP"/>
    <property type="match status" value="8"/>
</dbReference>
<dbReference type="GO" id="GO:0005737">
    <property type="term" value="C:cytoplasm"/>
    <property type="evidence" value="ECO:0007669"/>
    <property type="project" value="TreeGrafter"/>
</dbReference>
<evidence type="ECO:0000256" key="1">
    <source>
        <dbReference type="ARBA" id="ARBA00022614"/>
    </source>
</evidence>
<dbReference type="Gene3D" id="3.80.10.10">
    <property type="entry name" value="Ribonuclease Inhibitor"/>
    <property type="match status" value="2"/>
</dbReference>
<dbReference type="PRINTS" id="PR00019">
    <property type="entry name" value="LEURICHRPT"/>
</dbReference>
<dbReference type="PROSITE" id="PS51450">
    <property type="entry name" value="LRR"/>
    <property type="match status" value="5"/>
</dbReference>
<dbReference type="Pfam" id="PF13855">
    <property type="entry name" value="LRR_8"/>
    <property type="match status" value="2"/>
</dbReference>
<dbReference type="EMBL" id="KV440990">
    <property type="protein sequence ID" value="OAD69942.1"/>
    <property type="molecule type" value="Genomic_DNA"/>
</dbReference>
<dbReference type="InterPro" id="IPR050216">
    <property type="entry name" value="LRR_domain-containing"/>
</dbReference>
<sequence>MPCLLGGKRLTGVLPPDKQPPPYPSLRTKDPSKLVDIESCIDDPSLAPLGHHVVSRTGERKQTSEEKGQVKIQKKQTKELHNDGLLMLRRRGLEADELARHLDSLLPPLTPSLPIQSRYRDLMELDISRNKLKTLPVNIGLLHQLKILDVSSNLLSEIPPELYHLTQLEVLVLSQNNLHSISRDMPLGLRNLITLRISGNKITRITSRIKYWRKMRHLQLGSVYGGNLLSRVPNEIAEMQSLEELDISHNQIKALPSNMQISTLEHLNVSSNQLESLPPSVAKCSKLKTLNVSKNHLTTLPADLVELSHLELLDLSENLLCIIPADILERMPTTLLITGNPMTRPGNCNLAASTDAYARILQRMTQQGVPRIPTPCWKERDRCGPKGMGCESPSSSMSLIQSPHNREQEDEDAIIDRELSYHAQQLNVHGSRPLTPLSRPHTPLSPPHTPLIESSTSHPQPVLPPSPELSTIRPPITPAVNLIHSLRETCCRVILRQQIPFPHNVLPNHIEEELMHKVRLCSACQRSFVNEWITSVQVKSYKGHPAVVHRVRFCSTKCWLSCLDSEKEKSVLVCRPLEGGDEEESALTLSENSHNLWKAVRLMSLIFLFLQKYADPLRAFAVVPS</sequence>
<dbReference type="InterPro" id="IPR032675">
    <property type="entry name" value="LRR_dom_sf"/>
</dbReference>
<name>A0A162TNX5_PHYB8</name>
<dbReference type="GeneID" id="29000371"/>
<proteinExistence type="predicted"/>
<protein>
    <submittedName>
        <fullName evidence="4">Uncharacterized protein</fullName>
    </submittedName>
</protein>
<evidence type="ECO:0000313" key="4">
    <source>
        <dbReference type="EMBL" id="OAD69942.1"/>
    </source>
</evidence>
<keyword evidence="2" id="KW-0677">Repeat</keyword>
<dbReference type="SUPFAM" id="SSF52058">
    <property type="entry name" value="L domain-like"/>
    <property type="match status" value="1"/>
</dbReference>
<keyword evidence="1" id="KW-0433">Leucine-rich repeat</keyword>
<evidence type="ECO:0000256" key="3">
    <source>
        <dbReference type="SAM" id="MobiDB-lite"/>
    </source>
</evidence>
<dbReference type="InterPro" id="IPR001611">
    <property type="entry name" value="Leu-rich_rpt"/>
</dbReference>
<dbReference type="InParanoid" id="A0A162TNX5"/>